<dbReference type="KEGG" id="btn:BTF1_25895"/>
<evidence type="ECO:0000313" key="6">
    <source>
        <dbReference type="EMBL" id="AFQ29341.1"/>
    </source>
</evidence>
<dbReference type="RefSeq" id="WP_000534848.1">
    <property type="nucleotide sequence ID" value="NC_018508.1"/>
</dbReference>
<dbReference type="InterPro" id="IPR058240">
    <property type="entry name" value="rSAM_sf"/>
</dbReference>
<evidence type="ECO:0000256" key="2">
    <source>
        <dbReference type="ARBA" id="ARBA00022723"/>
    </source>
</evidence>
<evidence type="ECO:0000256" key="4">
    <source>
        <dbReference type="ARBA" id="ARBA00023014"/>
    </source>
</evidence>
<dbReference type="SUPFAM" id="SSF102114">
    <property type="entry name" value="Radical SAM enzymes"/>
    <property type="match status" value="1"/>
</dbReference>
<dbReference type="GO" id="GO:0051536">
    <property type="term" value="F:iron-sulfur cluster binding"/>
    <property type="evidence" value="ECO:0007669"/>
    <property type="project" value="UniProtKB-KW"/>
</dbReference>
<keyword evidence="4" id="KW-0411">Iron-sulfur</keyword>
<dbReference type="CDD" id="cd01335">
    <property type="entry name" value="Radical_SAM"/>
    <property type="match status" value="1"/>
</dbReference>
<keyword evidence="2" id="KW-0479">Metal-binding</keyword>
<sequence>MGSIKYDSDLNEFYSSSSDEVSILPQIIWHITDRCFLSCPYCFATKTGRETELDKIDDSMEVFKKLGVQKIDIAGGDPLTYSHLDVICNALSKLGIQMTLTTSGVGKKDVKEWLINNAEIFSWILISIDAPTAEQHDALRRKVGTFEQLNNLIGDLKKKQYENIRINTVITKLFLDEEIVEQFIELIELIQPKEWCLIQPHPANKKEKYDEYATSDKEYEGVVRNIQEKIMERSSYNTNITLRYNHNYSKYWVLYPNGKLKQHTENSEDRFGFEFIPKNINKIKEYVEEYGVWLPMKKEGI</sequence>
<dbReference type="Proteomes" id="UP000005257">
    <property type="component" value="Chromosome"/>
</dbReference>
<dbReference type="SFLD" id="SFLDS00029">
    <property type="entry name" value="Radical_SAM"/>
    <property type="match status" value="1"/>
</dbReference>
<dbReference type="PANTHER" id="PTHR11228:SF7">
    <property type="entry name" value="PQQA PEPTIDE CYCLASE"/>
    <property type="match status" value="1"/>
</dbReference>
<evidence type="ECO:0000313" key="7">
    <source>
        <dbReference type="Proteomes" id="UP000005257"/>
    </source>
</evidence>
<dbReference type="GO" id="GO:0046872">
    <property type="term" value="F:metal ion binding"/>
    <property type="evidence" value="ECO:0007669"/>
    <property type="project" value="UniProtKB-KW"/>
</dbReference>
<evidence type="ECO:0000256" key="3">
    <source>
        <dbReference type="ARBA" id="ARBA00023004"/>
    </source>
</evidence>
<evidence type="ECO:0000256" key="1">
    <source>
        <dbReference type="ARBA" id="ARBA00022691"/>
    </source>
</evidence>
<keyword evidence="1" id="KW-0949">S-adenosyl-L-methionine</keyword>
<organism evidence="6 7">
    <name type="scientific">Bacillus thuringiensis HD-789</name>
    <dbReference type="NCBI Taxonomy" id="1217737"/>
    <lineage>
        <taxon>Bacteria</taxon>
        <taxon>Bacillati</taxon>
        <taxon>Bacillota</taxon>
        <taxon>Bacilli</taxon>
        <taxon>Bacillales</taxon>
        <taxon>Bacillaceae</taxon>
        <taxon>Bacillus</taxon>
        <taxon>Bacillus cereus group</taxon>
    </lineage>
</organism>
<dbReference type="PROSITE" id="PS51918">
    <property type="entry name" value="RADICAL_SAM"/>
    <property type="match status" value="1"/>
</dbReference>
<dbReference type="Pfam" id="PF04055">
    <property type="entry name" value="Radical_SAM"/>
    <property type="match status" value="1"/>
</dbReference>
<proteinExistence type="predicted"/>
<gene>
    <name evidence="6" type="ORF">BTF1_25895</name>
</gene>
<protein>
    <submittedName>
        <fullName evidence="6">Radical SAM protein</fullName>
    </submittedName>
</protein>
<keyword evidence="3" id="KW-0408">Iron</keyword>
<dbReference type="InterPro" id="IPR007197">
    <property type="entry name" value="rSAM"/>
</dbReference>
<dbReference type="InterPro" id="IPR013785">
    <property type="entry name" value="Aldolase_TIM"/>
</dbReference>
<dbReference type="EMBL" id="CP003763">
    <property type="protein sequence ID" value="AFQ29341.1"/>
    <property type="molecule type" value="Genomic_DNA"/>
</dbReference>
<dbReference type="PANTHER" id="PTHR11228">
    <property type="entry name" value="RADICAL SAM DOMAIN PROTEIN"/>
    <property type="match status" value="1"/>
</dbReference>
<dbReference type="AlphaFoldDB" id="A0A9W3P6A5"/>
<name>A0A9W3P6A5_BACTU</name>
<dbReference type="Gene3D" id="3.20.20.70">
    <property type="entry name" value="Aldolase class I"/>
    <property type="match status" value="1"/>
</dbReference>
<dbReference type="SFLD" id="SFLDG01067">
    <property type="entry name" value="SPASM/twitch_domain_containing"/>
    <property type="match status" value="1"/>
</dbReference>
<feature type="domain" description="Radical SAM core" evidence="5">
    <location>
        <begin position="21"/>
        <end position="233"/>
    </location>
</feature>
<dbReference type="InterPro" id="IPR050377">
    <property type="entry name" value="Radical_SAM_PqqE_MftC-like"/>
</dbReference>
<dbReference type="GO" id="GO:0003824">
    <property type="term" value="F:catalytic activity"/>
    <property type="evidence" value="ECO:0007669"/>
    <property type="project" value="InterPro"/>
</dbReference>
<evidence type="ECO:0000259" key="5">
    <source>
        <dbReference type="PROSITE" id="PS51918"/>
    </source>
</evidence>
<reference evidence="6 7" key="1">
    <citation type="journal article" date="2013" name="Genome Announc.">
        <title>Complete Genome Sequence of Bacillus thuringiensis Serovar Israelensis Strain HD-789.</title>
        <authorList>
            <person name="Doggett N.A."/>
            <person name="Stubben C.J."/>
            <person name="Chertkov O."/>
            <person name="Bruce D.C."/>
            <person name="Detter J.C."/>
            <person name="Johnson S.L."/>
            <person name="Han C.S."/>
        </authorList>
    </citation>
    <scope>NUCLEOTIDE SEQUENCE [LARGE SCALE GENOMIC DNA]</scope>
    <source>
        <strain evidence="6 7">HD-789</strain>
    </source>
</reference>
<accession>A0A9W3P6A5</accession>